<evidence type="ECO:0000313" key="3">
    <source>
        <dbReference type="EMBL" id="PGH28645.1"/>
    </source>
</evidence>
<dbReference type="AlphaFoldDB" id="A0A2B7Z4Y1"/>
<dbReference type="InterPro" id="IPR002575">
    <property type="entry name" value="Aminoglycoside_PTrfase"/>
</dbReference>
<dbReference type="STRING" id="73230.A0A2B7Z4Y1"/>
<dbReference type="InterPro" id="IPR011009">
    <property type="entry name" value="Kinase-like_dom_sf"/>
</dbReference>
<dbReference type="EMBL" id="PDND01000354">
    <property type="protein sequence ID" value="PGH28645.1"/>
    <property type="molecule type" value="Genomic_DNA"/>
</dbReference>
<evidence type="ECO:0000259" key="2">
    <source>
        <dbReference type="Pfam" id="PF01636"/>
    </source>
</evidence>
<dbReference type="Gene3D" id="3.90.1200.10">
    <property type="match status" value="1"/>
</dbReference>
<dbReference type="PANTHER" id="PTHR21310">
    <property type="entry name" value="AMINOGLYCOSIDE PHOSPHOTRANSFERASE-RELATED-RELATED"/>
    <property type="match status" value="1"/>
</dbReference>
<dbReference type="VEuPathDB" id="FungiDB:EMCG_03262"/>
<sequence>MSKRPFEGEQERISSDASRFNDMLLKKLQRALNKDPEANLADLFPSDYASRLAGKKRKGSDELRELNDPSPTATHCHSLPNDDRRAILHVYPLSPSISKLLQTFGSSSQDTSDSFAQRLDMFLQASESLWVSEACANHRVVRHADLVVKIVPNIGDYTEYTSMLYLEKHHPEIPAPRPKGLLAIEGTAYIFMSYIPGITLNRVWKNLCEGQKISIRNQLDQILLKLRDFHHPEGMPLGGVCEEGCKDTRRHTRYSKAPIFNDAGFDDFIFSNPHFGSPVYIRTLRQLAARQPSRLSFCHGDLRPDNIVVQVGDEGKYQVTGLLDWEKSGLYPEYFECVKATSTMSTSEMDDWFIFLPKSACPSTYPERWLVDRLWDKHVA</sequence>
<comment type="caution">
    <text evidence="3">The sequence shown here is derived from an EMBL/GenBank/DDBJ whole genome shotgun (WGS) entry which is preliminary data.</text>
</comment>
<feature type="region of interest" description="Disordered" evidence="1">
    <location>
        <begin position="54"/>
        <end position="80"/>
    </location>
</feature>
<feature type="domain" description="Aminoglycoside phosphotransferase" evidence="2">
    <location>
        <begin position="159"/>
        <end position="341"/>
    </location>
</feature>
<dbReference type="Pfam" id="PF01636">
    <property type="entry name" value="APH"/>
    <property type="match status" value="1"/>
</dbReference>
<gene>
    <name evidence="3" type="ORF">GX50_08616</name>
</gene>
<accession>A0A2B7Z4Y1</accession>
<evidence type="ECO:0000313" key="4">
    <source>
        <dbReference type="Proteomes" id="UP000226031"/>
    </source>
</evidence>
<dbReference type="SUPFAM" id="SSF56112">
    <property type="entry name" value="Protein kinase-like (PK-like)"/>
    <property type="match status" value="1"/>
</dbReference>
<protein>
    <recommendedName>
        <fullName evidence="2">Aminoglycoside phosphotransferase domain-containing protein</fullName>
    </recommendedName>
</protein>
<evidence type="ECO:0000256" key="1">
    <source>
        <dbReference type="SAM" id="MobiDB-lite"/>
    </source>
</evidence>
<dbReference type="PANTHER" id="PTHR21310:SF15">
    <property type="entry name" value="AMINOGLYCOSIDE PHOSPHOTRANSFERASE DOMAIN-CONTAINING PROTEIN"/>
    <property type="match status" value="1"/>
</dbReference>
<dbReference type="Proteomes" id="UP000226031">
    <property type="component" value="Unassembled WGS sequence"/>
</dbReference>
<keyword evidence="4" id="KW-1185">Reference proteome</keyword>
<proteinExistence type="predicted"/>
<organism evidence="3 4">
    <name type="scientific">[Emmonsia] crescens</name>
    <dbReference type="NCBI Taxonomy" id="73230"/>
    <lineage>
        <taxon>Eukaryota</taxon>
        <taxon>Fungi</taxon>
        <taxon>Dikarya</taxon>
        <taxon>Ascomycota</taxon>
        <taxon>Pezizomycotina</taxon>
        <taxon>Eurotiomycetes</taxon>
        <taxon>Eurotiomycetidae</taxon>
        <taxon>Onygenales</taxon>
        <taxon>Ajellomycetaceae</taxon>
        <taxon>Emergomyces</taxon>
    </lineage>
</organism>
<reference evidence="3 4" key="1">
    <citation type="submission" date="2017-10" db="EMBL/GenBank/DDBJ databases">
        <title>Comparative genomics in systemic dimorphic fungi from Ajellomycetaceae.</title>
        <authorList>
            <person name="Munoz J.F."/>
            <person name="Mcewen J.G."/>
            <person name="Clay O.K."/>
            <person name="Cuomo C.A."/>
        </authorList>
    </citation>
    <scope>NUCLEOTIDE SEQUENCE [LARGE SCALE GENOMIC DNA]</scope>
    <source>
        <strain evidence="3 4">UAMH4076</strain>
    </source>
</reference>
<dbReference type="InterPro" id="IPR051678">
    <property type="entry name" value="AGP_Transferase"/>
</dbReference>
<name>A0A2B7Z4Y1_9EURO</name>